<comment type="caution">
    <text evidence="6">The sequence shown here is derived from an EMBL/GenBank/DDBJ whole genome shotgun (WGS) entry which is preliminary data.</text>
</comment>
<dbReference type="SUPFAM" id="SSF55248">
    <property type="entry name" value="PCD-like"/>
    <property type="match status" value="1"/>
</dbReference>
<evidence type="ECO:0000256" key="3">
    <source>
        <dbReference type="ARBA" id="ARBA00013252"/>
    </source>
</evidence>
<sequence>MGLRDPLPTDEVTRRLAALEGWVKAEDREEIHKTFPVEYFAAIEALGAVAKAAKELEHHPDVELHWGELTFSLTTYTAGQRITELDFLLVDRIEDVLTRYVQAEAAG</sequence>
<evidence type="ECO:0000256" key="1">
    <source>
        <dbReference type="ARBA" id="ARBA00001554"/>
    </source>
</evidence>
<gene>
    <name evidence="6" type="ORF">BBK14_03275</name>
</gene>
<organism evidence="6 7">
    <name type="scientific">Parafrankia soli</name>
    <dbReference type="NCBI Taxonomy" id="2599596"/>
    <lineage>
        <taxon>Bacteria</taxon>
        <taxon>Bacillati</taxon>
        <taxon>Actinomycetota</taxon>
        <taxon>Actinomycetes</taxon>
        <taxon>Frankiales</taxon>
        <taxon>Frankiaceae</taxon>
        <taxon>Parafrankia</taxon>
    </lineage>
</organism>
<dbReference type="InterPro" id="IPR001533">
    <property type="entry name" value="Pterin_deHydtase"/>
</dbReference>
<dbReference type="Pfam" id="PF01329">
    <property type="entry name" value="Pterin_4a"/>
    <property type="match status" value="1"/>
</dbReference>
<dbReference type="GO" id="GO:0008124">
    <property type="term" value="F:4-alpha-hydroxytetrahydrobiopterin dehydratase activity"/>
    <property type="evidence" value="ECO:0007669"/>
    <property type="project" value="UniProtKB-EC"/>
</dbReference>
<evidence type="ECO:0000256" key="2">
    <source>
        <dbReference type="ARBA" id="ARBA00006472"/>
    </source>
</evidence>
<name>A0A1S1Q4V2_9ACTN</name>
<dbReference type="Gene3D" id="3.30.1360.20">
    <property type="entry name" value="Transcriptional coactivator/pterin dehydratase"/>
    <property type="match status" value="1"/>
</dbReference>
<evidence type="ECO:0000256" key="4">
    <source>
        <dbReference type="ARBA" id="ARBA00021735"/>
    </source>
</evidence>
<accession>A0A1S1Q4V2</accession>
<proteinExistence type="inferred from homology"/>
<dbReference type="AlphaFoldDB" id="A0A1S1Q4V2"/>
<evidence type="ECO:0000313" key="7">
    <source>
        <dbReference type="Proteomes" id="UP000179769"/>
    </source>
</evidence>
<dbReference type="PANTHER" id="PTHR12599">
    <property type="entry name" value="PTERIN-4-ALPHA-CARBINOLAMINE DEHYDRATASE"/>
    <property type="match status" value="1"/>
</dbReference>
<dbReference type="EMBL" id="MAXA01000213">
    <property type="protein sequence ID" value="OHV28205.1"/>
    <property type="molecule type" value="Genomic_DNA"/>
</dbReference>
<dbReference type="PANTHER" id="PTHR12599:SF0">
    <property type="entry name" value="PTERIN-4-ALPHA-CARBINOLAMINE DEHYDRATASE"/>
    <property type="match status" value="1"/>
</dbReference>
<evidence type="ECO:0000256" key="5">
    <source>
        <dbReference type="ARBA" id="ARBA00023239"/>
    </source>
</evidence>
<dbReference type="EC" id="4.2.1.96" evidence="3"/>
<protein>
    <recommendedName>
        <fullName evidence="4">Putative pterin-4-alpha-carbinolamine dehydratase</fullName>
        <ecNumber evidence="3">4.2.1.96</ecNumber>
    </recommendedName>
</protein>
<dbReference type="GO" id="GO:0006729">
    <property type="term" value="P:tetrahydrobiopterin biosynthetic process"/>
    <property type="evidence" value="ECO:0007669"/>
    <property type="project" value="InterPro"/>
</dbReference>
<keyword evidence="5" id="KW-0456">Lyase</keyword>
<dbReference type="Proteomes" id="UP000179769">
    <property type="component" value="Unassembled WGS sequence"/>
</dbReference>
<dbReference type="OrthoDB" id="15077at2"/>
<keyword evidence="7" id="KW-1185">Reference proteome</keyword>
<dbReference type="InterPro" id="IPR036428">
    <property type="entry name" value="PCD_sf"/>
</dbReference>
<comment type="catalytic activity">
    <reaction evidence="1">
        <text>(4aS,6R)-4a-hydroxy-L-erythro-5,6,7,8-tetrahydrobiopterin = (6R)-L-erythro-6,7-dihydrobiopterin + H2O</text>
        <dbReference type="Rhea" id="RHEA:11920"/>
        <dbReference type="ChEBI" id="CHEBI:15377"/>
        <dbReference type="ChEBI" id="CHEBI:15642"/>
        <dbReference type="ChEBI" id="CHEBI:43120"/>
        <dbReference type="EC" id="4.2.1.96"/>
    </reaction>
</comment>
<dbReference type="RefSeq" id="WP_071063530.1">
    <property type="nucleotide sequence ID" value="NZ_MAXA01000213.1"/>
</dbReference>
<reference evidence="7" key="1">
    <citation type="submission" date="2016-07" db="EMBL/GenBank/DDBJ databases">
        <title>Frankia sp. NRRL B-16219 Genome sequencing.</title>
        <authorList>
            <person name="Ghodhbane-Gtari F."/>
            <person name="Swanson E."/>
            <person name="Gueddou A."/>
            <person name="Louati M."/>
            <person name="Nouioui I."/>
            <person name="Hezbri K."/>
            <person name="Abebe-Akele F."/>
            <person name="Simpson S."/>
            <person name="Morris K."/>
            <person name="Thomas K."/>
            <person name="Gtari M."/>
            <person name="Tisa L.S."/>
        </authorList>
    </citation>
    <scope>NUCLEOTIDE SEQUENCE [LARGE SCALE GENOMIC DNA]</scope>
    <source>
        <strain evidence="7">NRRL B-16219</strain>
    </source>
</reference>
<evidence type="ECO:0000313" key="6">
    <source>
        <dbReference type="EMBL" id="OHV28205.1"/>
    </source>
</evidence>
<comment type="similarity">
    <text evidence="2">Belongs to the pterin-4-alpha-carbinolamine dehydratase family.</text>
</comment>
<dbReference type="CDD" id="cd00488">
    <property type="entry name" value="PCD_DCoH"/>
    <property type="match status" value="1"/>
</dbReference>